<evidence type="ECO:0000313" key="3">
    <source>
        <dbReference type="Proteomes" id="UP001347796"/>
    </source>
</evidence>
<feature type="region of interest" description="Disordered" evidence="1">
    <location>
        <begin position="62"/>
        <end position="89"/>
    </location>
</feature>
<sequence>MEKWRRIESEHYTETRHQNIDKTICPSLLRKHHQSMFFRQNAISGFEATGIYPYNPNRITAENIGPSATAEDGDLTPTHQSTINPPNPV</sequence>
<feature type="compositionally biased region" description="Polar residues" evidence="1">
    <location>
        <begin position="77"/>
        <end position="89"/>
    </location>
</feature>
<proteinExistence type="predicted"/>
<accession>A0AAN8J4W2</accession>
<evidence type="ECO:0000313" key="2">
    <source>
        <dbReference type="EMBL" id="KAK6169715.1"/>
    </source>
</evidence>
<name>A0AAN8J4W2_PATCE</name>
<dbReference type="EMBL" id="JAZGQO010000015">
    <property type="protein sequence ID" value="KAK6169715.1"/>
    <property type="molecule type" value="Genomic_DNA"/>
</dbReference>
<protein>
    <submittedName>
        <fullName evidence="2">Uncharacterized protein</fullName>
    </submittedName>
</protein>
<evidence type="ECO:0000256" key="1">
    <source>
        <dbReference type="SAM" id="MobiDB-lite"/>
    </source>
</evidence>
<dbReference type="AlphaFoldDB" id="A0AAN8J4W2"/>
<organism evidence="2 3">
    <name type="scientific">Patella caerulea</name>
    <name type="common">Rayed Mediterranean limpet</name>
    <dbReference type="NCBI Taxonomy" id="87958"/>
    <lineage>
        <taxon>Eukaryota</taxon>
        <taxon>Metazoa</taxon>
        <taxon>Spiralia</taxon>
        <taxon>Lophotrochozoa</taxon>
        <taxon>Mollusca</taxon>
        <taxon>Gastropoda</taxon>
        <taxon>Patellogastropoda</taxon>
        <taxon>Patelloidea</taxon>
        <taxon>Patellidae</taxon>
        <taxon>Patella</taxon>
    </lineage>
</organism>
<keyword evidence="3" id="KW-1185">Reference proteome</keyword>
<reference evidence="2 3" key="1">
    <citation type="submission" date="2024-01" db="EMBL/GenBank/DDBJ databases">
        <title>The genome of the rayed Mediterranean limpet Patella caerulea (Linnaeus, 1758).</title>
        <authorList>
            <person name="Anh-Thu Weber A."/>
            <person name="Halstead-Nussloch G."/>
        </authorList>
    </citation>
    <scope>NUCLEOTIDE SEQUENCE [LARGE SCALE GENOMIC DNA]</scope>
    <source>
        <strain evidence="2">AATW-2023a</strain>
        <tissue evidence="2">Whole specimen</tissue>
    </source>
</reference>
<comment type="caution">
    <text evidence="2">The sequence shown here is derived from an EMBL/GenBank/DDBJ whole genome shotgun (WGS) entry which is preliminary data.</text>
</comment>
<dbReference type="Proteomes" id="UP001347796">
    <property type="component" value="Unassembled WGS sequence"/>
</dbReference>
<gene>
    <name evidence="2" type="ORF">SNE40_020710</name>
</gene>